<feature type="region of interest" description="Disordered" evidence="1">
    <location>
        <begin position="1"/>
        <end position="21"/>
    </location>
</feature>
<comment type="caution">
    <text evidence="3">The sequence shown here is derived from an EMBL/GenBank/DDBJ whole genome shotgun (WGS) entry which is preliminary data.</text>
</comment>
<reference evidence="3" key="2">
    <citation type="journal article" date="2021" name="PeerJ">
        <title>Extensive microbial diversity within the chicken gut microbiome revealed by metagenomics and culture.</title>
        <authorList>
            <person name="Gilroy R."/>
            <person name="Ravi A."/>
            <person name="Getino M."/>
            <person name="Pursley I."/>
            <person name="Horton D.L."/>
            <person name="Alikhan N.F."/>
            <person name="Baker D."/>
            <person name="Gharbi K."/>
            <person name="Hall N."/>
            <person name="Watson M."/>
            <person name="Adriaenssens E.M."/>
            <person name="Foster-Nyarko E."/>
            <person name="Jarju S."/>
            <person name="Secka A."/>
            <person name="Antonio M."/>
            <person name="Oren A."/>
            <person name="Chaudhuri R.R."/>
            <person name="La Ragione R."/>
            <person name="Hildebrand F."/>
            <person name="Pallen M.J."/>
        </authorList>
    </citation>
    <scope>NUCLEOTIDE SEQUENCE</scope>
    <source>
        <strain evidence="3">CHK165-10780</strain>
    </source>
</reference>
<organism evidence="3 4">
    <name type="scientific">Candidatus Faecenecus gallistercoris</name>
    <dbReference type="NCBI Taxonomy" id="2840793"/>
    <lineage>
        <taxon>Bacteria</taxon>
        <taxon>Bacillati</taxon>
        <taxon>Bacillota</taxon>
        <taxon>Bacillota incertae sedis</taxon>
        <taxon>Candidatus Faecenecus</taxon>
    </lineage>
</organism>
<dbReference type="EMBL" id="DVFU01000103">
    <property type="protein sequence ID" value="HIQ65145.1"/>
    <property type="molecule type" value="Genomic_DNA"/>
</dbReference>
<evidence type="ECO:0000256" key="1">
    <source>
        <dbReference type="SAM" id="MobiDB-lite"/>
    </source>
</evidence>
<name>A0A9D0Z286_9FIRM</name>
<keyword evidence="2" id="KW-0812">Transmembrane</keyword>
<keyword evidence="2" id="KW-1133">Transmembrane helix</keyword>
<evidence type="ECO:0000256" key="2">
    <source>
        <dbReference type="SAM" id="Phobius"/>
    </source>
</evidence>
<dbReference type="Proteomes" id="UP000886725">
    <property type="component" value="Unassembled WGS sequence"/>
</dbReference>
<feature type="compositionally biased region" description="Basic and acidic residues" evidence="1">
    <location>
        <begin position="7"/>
        <end position="18"/>
    </location>
</feature>
<protein>
    <submittedName>
        <fullName evidence="3">Uncharacterized protein</fullName>
    </submittedName>
</protein>
<dbReference type="AlphaFoldDB" id="A0A9D0Z286"/>
<gene>
    <name evidence="3" type="ORF">IAC85_05345</name>
</gene>
<reference evidence="3" key="1">
    <citation type="submission" date="2020-10" db="EMBL/GenBank/DDBJ databases">
        <authorList>
            <person name="Gilroy R."/>
        </authorList>
    </citation>
    <scope>NUCLEOTIDE SEQUENCE</scope>
    <source>
        <strain evidence="3">CHK165-10780</strain>
    </source>
</reference>
<feature type="non-terminal residue" evidence="3">
    <location>
        <position position="101"/>
    </location>
</feature>
<accession>A0A9D0Z286</accession>
<keyword evidence="2" id="KW-0472">Membrane</keyword>
<sequence>MSQKKDKKPELSEEERMRRGSRTTTILSFGIIIVTVLILLFAGIYLYIDSIQNHSDSTNTTDAFRFKNEYESLNGKKDQEGNLYPELTISKQNPILYISSD</sequence>
<evidence type="ECO:0000313" key="3">
    <source>
        <dbReference type="EMBL" id="HIQ65145.1"/>
    </source>
</evidence>
<proteinExistence type="predicted"/>
<feature type="transmembrane region" description="Helical" evidence="2">
    <location>
        <begin position="26"/>
        <end position="48"/>
    </location>
</feature>
<evidence type="ECO:0000313" key="4">
    <source>
        <dbReference type="Proteomes" id="UP000886725"/>
    </source>
</evidence>